<dbReference type="GO" id="GO:0004674">
    <property type="term" value="F:protein serine/threonine kinase activity"/>
    <property type="evidence" value="ECO:0007669"/>
    <property type="project" value="TreeGrafter"/>
</dbReference>
<keyword evidence="4" id="KW-1185">Reference proteome</keyword>
<proteinExistence type="predicted"/>
<dbReference type="InterPro" id="IPR011009">
    <property type="entry name" value="Kinase-like_dom_sf"/>
</dbReference>
<feature type="non-terminal residue" evidence="3">
    <location>
        <position position="1"/>
    </location>
</feature>
<dbReference type="EMBL" id="KN823250">
    <property type="protein sequence ID" value="KIO18940.1"/>
    <property type="molecule type" value="Genomic_DNA"/>
</dbReference>
<organism evidence="3 4">
    <name type="scientific">Tulasnella calospora MUT 4182</name>
    <dbReference type="NCBI Taxonomy" id="1051891"/>
    <lineage>
        <taxon>Eukaryota</taxon>
        <taxon>Fungi</taxon>
        <taxon>Dikarya</taxon>
        <taxon>Basidiomycota</taxon>
        <taxon>Agaricomycotina</taxon>
        <taxon>Agaricomycetes</taxon>
        <taxon>Cantharellales</taxon>
        <taxon>Tulasnellaceae</taxon>
        <taxon>Tulasnella</taxon>
    </lineage>
</organism>
<dbReference type="AlphaFoldDB" id="A0A0C3PVG6"/>
<gene>
    <name evidence="3" type="ORF">M407DRAFT_224350</name>
</gene>
<keyword evidence="1" id="KW-0812">Transmembrane</keyword>
<evidence type="ECO:0000256" key="1">
    <source>
        <dbReference type="SAM" id="Phobius"/>
    </source>
</evidence>
<dbReference type="Pfam" id="PF07714">
    <property type="entry name" value="PK_Tyr_Ser-Thr"/>
    <property type="match status" value="1"/>
</dbReference>
<evidence type="ECO:0000313" key="3">
    <source>
        <dbReference type="EMBL" id="KIO18940.1"/>
    </source>
</evidence>
<evidence type="ECO:0000259" key="2">
    <source>
        <dbReference type="PROSITE" id="PS50011"/>
    </source>
</evidence>
<sequence length="289" mass="32049">KPCPVSVGLANELPRESLTKKERIAIGYFADVYEGVLKGAGGIEMPVAIKVLREVGMGSSRTPQERNERLNKRLNRENAAWGRLRHPNILPVLGVCPGKTPWLITPWMKNGNLHDFVISNTELSFANKLELVISAAKGLLYLHSLDPPICHADIKPANALVSDDGTNALLSDFGLAASLTTLRSPHATSGNPEGTKRFQAPELFFESRRTLAGDVYSFGCLILAVCLAQLTVGLRKCRRSMVSISRLCRETLRFTNLESMKCRRHFIGSNSQILKTILLYLRTMPYGRY</sequence>
<dbReference type="GO" id="GO:0005524">
    <property type="term" value="F:ATP binding"/>
    <property type="evidence" value="ECO:0007669"/>
    <property type="project" value="InterPro"/>
</dbReference>
<reference evidence="4" key="2">
    <citation type="submission" date="2015-01" db="EMBL/GenBank/DDBJ databases">
        <title>Evolutionary Origins and Diversification of the Mycorrhizal Mutualists.</title>
        <authorList>
            <consortium name="DOE Joint Genome Institute"/>
            <consortium name="Mycorrhizal Genomics Consortium"/>
            <person name="Kohler A."/>
            <person name="Kuo A."/>
            <person name="Nagy L.G."/>
            <person name="Floudas D."/>
            <person name="Copeland A."/>
            <person name="Barry K.W."/>
            <person name="Cichocki N."/>
            <person name="Veneault-Fourrey C."/>
            <person name="LaButti K."/>
            <person name="Lindquist E.A."/>
            <person name="Lipzen A."/>
            <person name="Lundell T."/>
            <person name="Morin E."/>
            <person name="Murat C."/>
            <person name="Riley R."/>
            <person name="Ohm R."/>
            <person name="Sun H."/>
            <person name="Tunlid A."/>
            <person name="Henrissat B."/>
            <person name="Grigoriev I.V."/>
            <person name="Hibbett D.S."/>
            <person name="Martin F."/>
        </authorList>
    </citation>
    <scope>NUCLEOTIDE SEQUENCE [LARGE SCALE GENOMIC DNA]</scope>
    <source>
        <strain evidence="4">MUT 4182</strain>
    </source>
</reference>
<dbReference type="InterPro" id="IPR000719">
    <property type="entry name" value="Prot_kinase_dom"/>
</dbReference>
<dbReference type="OrthoDB" id="5809314at2759"/>
<feature type="domain" description="Protein kinase" evidence="2">
    <location>
        <begin position="18"/>
        <end position="289"/>
    </location>
</feature>
<keyword evidence="1" id="KW-0472">Membrane</keyword>
<name>A0A0C3PVG6_9AGAM</name>
<dbReference type="Proteomes" id="UP000054248">
    <property type="component" value="Unassembled WGS sequence"/>
</dbReference>
<reference evidence="3 4" key="1">
    <citation type="submission" date="2014-04" db="EMBL/GenBank/DDBJ databases">
        <authorList>
            <consortium name="DOE Joint Genome Institute"/>
            <person name="Kuo A."/>
            <person name="Girlanda M."/>
            <person name="Perotto S."/>
            <person name="Kohler A."/>
            <person name="Nagy L.G."/>
            <person name="Floudas D."/>
            <person name="Copeland A."/>
            <person name="Barry K.W."/>
            <person name="Cichocki N."/>
            <person name="Veneault-Fourrey C."/>
            <person name="LaButti K."/>
            <person name="Lindquist E.A."/>
            <person name="Lipzen A."/>
            <person name="Lundell T."/>
            <person name="Morin E."/>
            <person name="Murat C."/>
            <person name="Sun H."/>
            <person name="Tunlid A."/>
            <person name="Henrissat B."/>
            <person name="Grigoriev I.V."/>
            <person name="Hibbett D.S."/>
            <person name="Martin F."/>
            <person name="Nordberg H.P."/>
            <person name="Cantor M.N."/>
            <person name="Hua S.X."/>
        </authorList>
    </citation>
    <scope>NUCLEOTIDE SEQUENCE [LARGE SCALE GENOMIC DNA]</scope>
    <source>
        <strain evidence="3 4">MUT 4182</strain>
    </source>
</reference>
<dbReference type="InterPro" id="IPR051681">
    <property type="entry name" value="Ser/Thr_Kinases-Pseudokinases"/>
</dbReference>
<dbReference type="SUPFAM" id="SSF56112">
    <property type="entry name" value="Protein kinase-like (PK-like)"/>
    <property type="match status" value="1"/>
</dbReference>
<keyword evidence="1" id="KW-1133">Transmembrane helix</keyword>
<dbReference type="Gene3D" id="1.10.510.10">
    <property type="entry name" value="Transferase(Phosphotransferase) domain 1"/>
    <property type="match status" value="1"/>
</dbReference>
<dbReference type="InterPro" id="IPR001245">
    <property type="entry name" value="Ser-Thr/Tyr_kinase_cat_dom"/>
</dbReference>
<dbReference type="STRING" id="1051891.A0A0C3PVG6"/>
<protein>
    <recommendedName>
        <fullName evidence="2">Protein kinase domain-containing protein</fullName>
    </recommendedName>
</protein>
<dbReference type="PROSITE" id="PS50011">
    <property type="entry name" value="PROTEIN_KINASE_DOM"/>
    <property type="match status" value="1"/>
</dbReference>
<accession>A0A0C3PVG6</accession>
<feature type="transmembrane region" description="Helical" evidence="1">
    <location>
        <begin position="215"/>
        <end position="234"/>
    </location>
</feature>
<dbReference type="HOGENOM" id="CLU_964935_0_0_1"/>
<evidence type="ECO:0000313" key="4">
    <source>
        <dbReference type="Proteomes" id="UP000054248"/>
    </source>
</evidence>
<dbReference type="SMART" id="SM00220">
    <property type="entry name" value="S_TKc"/>
    <property type="match status" value="1"/>
</dbReference>
<dbReference type="PANTHER" id="PTHR44329">
    <property type="entry name" value="SERINE/THREONINE-PROTEIN KINASE TNNI3K-RELATED"/>
    <property type="match status" value="1"/>
</dbReference>